<name>A0A3B8N5K5_9BACT</name>
<feature type="domain" description="CRISPR system endoribonuclease Csx1-like HEPN" evidence="1">
    <location>
        <begin position="393"/>
        <end position="465"/>
    </location>
</feature>
<dbReference type="InterPro" id="IPR019016">
    <property type="entry name" value="Csx1-like_HEPN"/>
</dbReference>
<dbReference type="InterPro" id="IPR053857">
    <property type="entry name" value="Csx1_CARF"/>
</dbReference>
<dbReference type="InterPro" id="IPR027419">
    <property type="entry name" value="CRISPR-assoc_Csx1_C"/>
</dbReference>
<organism evidence="3 4">
    <name type="scientific">Thermodesulfobacterium commune</name>
    <dbReference type="NCBI Taxonomy" id="1741"/>
    <lineage>
        <taxon>Bacteria</taxon>
        <taxon>Pseudomonadati</taxon>
        <taxon>Thermodesulfobacteriota</taxon>
        <taxon>Thermodesulfobacteria</taxon>
        <taxon>Thermodesulfobacteriales</taxon>
        <taxon>Thermodesulfobacteriaceae</taxon>
        <taxon>Thermodesulfobacterium</taxon>
    </lineage>
</organism>
<sequence length="481" mass="56120">MNLIYQIGRFDPKFLNKLNFKIEGKDYFSSLTGLAYREFIKENKQEEAKLVLVFPASLLINKGAIENIPENYADFKQKLSKFLDGDLSEKESYYKNPYPYFKLHPHSKEADGFTVIHSLGEFGGFQFDATFDELVLEIFLDIVSRYRERPFNKLFIDISSGLNFHVTALLEGAKLFYTFYKLQNFLKDHSPLEVYLIFSDPIIGAPTPSKNFYEIHKTKLDVKTFFEYPQKPEGINVKIREDKIILEQTYDNFIKSLATINDKLDENLKREFKEKLNPLFSYGYLFYSAIKNNVPLVLYTFKYDNLEKIEDGITFLITKTKDLLSNTFQKPAGLEVDSFKKAFFMLALYKGIVKALKEKGITQKPEVTVAELKAIFIKDKPTLYDSFNLLLNSWYLGRELHNNFIKDEIKVKFTSEYKPLTEFIEGKYEGGCDKADKRNFLAHCGFERTCVEVKKDGETIYLRYKPGNETKKKILEILFEI</sequence>
<comment type="caution">
    <text evidence="3">The sequence shown here is derived from an EMBL/GenBank/DDBJ whole genome shotgun (WGS) entry which is preliminary data.</text>
</comment>
<dbReference type="EMBL" id="DLVE01000031">
    <property type="protein sequence ID" value="HAA83647.1"/>
    <property type="molecule type" value="Genomic_DNA"/>
</dbReference>
<dbReference type="Proteomes" id="UP000257240">
    <property type="component" value="Unassembled WGS sequence"/>
</dbReference>
<proteinExistence type="predicted"/>
<dbReference type="InterPro" id="IPR010171">
    <property type="entry name" value="CRISPR_Csx1"/>
</dbReference>
<evidence type="ECO:0000259" key="1">
    <source>
        <dbReference type="Pfam" id="PF09455"/>
    </source>
</evidence>
<dbReference type="RefSeq" id="WP_273018870.1">
    <property type="nucleotide sequence ID" value="NZ_DAINLL010000027.1"/>
</dbReference>
<dbReference type="AlphaFoldDB" id="A0A3B8N5K5"/>
<accession>A0A3B8N5K5</accession>
<gene>
    <name evidence="3" type="ORF">DCE01_02500</name>
</gene>
<dbReference type="Gene3D" id="3.40.50.10640">
    <property type="entry name" value="SSO1389-like"/>
    <property type="match status" value="1"/>
</dbReference>
<dbReference type="SUPFAM" id="SSF160980">
    <property type="entry name" value="SSO1389-like"/>
    <property type="match status" value="1"/>
</dbReference>
<dbReference type="NCBIfam" id="TIGR01897">
    <property type="entry name" value="cas_MJ1666"/>
    <property type="match status" value="1"/>
</dbReference>
<protein>
    <submittedName>
        <fullName evidence="3">TIGR01897 family CRISPR-associated protein</fullName>
    </submittedName>
</protein>
<feature type="domain" description="CRISPR system endoribonuclease Csx1 CARF" evidence="2">
    <location>
        <begin position="19"/>
        <end position="194"/>
    </location>
</feature>
<reference evidence="3 4" key="1">
    <citation type="journal article" date="2018" name="Nat. Biotechnol.">
        <title>A standardized bacterial taxonomy based on genome phylogeny substantially revises the tree of life.</title>
        <authorList>
            <person name="Parks D.H."/>
            <person name="Chuvochina M."/>
            <person name="Waite D.W."/>
            <person name="Rinke C."/>
            <person name="Skarshewski A."/>
            <person name="Chaumeil P.A."/>
            <person name="Hugenholtz P."/>
        </authorList>
    </citation>
    <scope>NUCLEOTIDE SEQUENCE [LARGE SCALE GENOMIC DNA]</scope>
    <source>
        <strain evidence="3">UBA12529</strain>
    </source>
</reference>
<evidence type="ECO:0000313" key="3">
    <source>
        <dbReference type="EMBL" id="HAA83647.1"/>
    </source>
</evidence>
<evidence type="ECO:0000313" key="4">
    <source>
        <dbReference type="Proteomes" id="UP000257240"/>
    </source>
</evidence>
<evidence type="ECO:0000259" key="2">
    <source>
        <dbReference type="Pfam" id="PF22230"/>
    </source>
</evidence>
<dbReference type="Pfam" id="PF09455">
    <property type="entry name" value="Csx1_HEPN"/>
    <property type="match status" value="1"/>
</dbReference>
<dbReference type="Pfam" id="PF22230">
    <property type="entry name" value="Csx1_CARF"/>
    <property type="match status" value="1"/>
</dbReference>
<dbReference type="Gene3D" id="1.10.3740.10">
    <property type="entry name" value="SSO1389-like domains"/>
    <property type="match status" value="1"/>
</dbReference>